<feature type="compositionally biased region" description="Basic and acidic residues" evidence="1">
    <location>
        <begin position="107"/>
        <end position="116"/>
    </location>
</feature>
<accession>A0A8S5SDD3</accession>
<name>A0A8S5SDD3_9CAUD</name>
<feature type="region of interest" description="Disordered" evidence="1">
    <location>
        <begin position="107"/>
        <end position="144"/>
    </location>
</feature>
<reference evidence="3" key="1">
    <citation type="journal article" date="2021" name="Proc. Natl. Acad. Sci. U.S.A.">
        <title>A Catalog of Tens of Thousands of Viruses from Human Metagenomes Reveals Hidden Associations with Chronic Diseases.</title>
        <authorList>
            <person name="Tisza M.J."/>
            <person name="Buck C.B."/>
        </authorList>
    </citation>
    <scope>NUCLEOTIDE SEQUENCE</scope>
    <source>
        <strain evidence="3">CtfWc3</strain>
    </source>
</reference>
<feature type="compositionally biased region" description="Polar residues" evidence="1">
    <location>
        <begin position="118"/>
        <end position="127"/>
    </location>
</feature>
<dbReference type="NCBIfam" id="TIGR01673">
    <property type="entry name" value="holin_LLH"/>
    <property type="match status" value="1"/>
</dbReference>
<keyword evidence="2" id="KW-0812">Transmembrane</keyword>
<sequence>MTAKDWYDVIFALGTIALAVIASLYLHYKAKIDTKTAAGKAFDTIGKLAVWAVNEAEFSGMAGDEKREYAAEVITEQLQRKGITGITKSTVYGAIQAAWAAADFNHGETTKTEGKPAESQNTVSGDSASRLAMDDAPVEVKNNG</sequence>
<proteinExistence type="predicted"/>
<dbReference type="InterPro" id="IPR010026">
    <property type="entry name" value="Phage_holin_LL-H"/>
</dbReference>
<organism evidence="3">
    <name type="scientific">Myoviridae sp. ctfWc3</name>
    <dbReference type="NCBI Taxonomy" id="2827697"/>
    <lineage>
        <taxon>Viruses</taxon>
        <taxon>Duplodnaviria</taxon>
        <taxon>Heunggongvirae</taxon>
        <taxon>Uroviricota</taxon>
        <taxon>Caudoviricetes</taxon>
    </lineage>
</organism>
<evidence type="ECO:0000256" key="2">
    <source>
        <dbReference type="SAM" id="Phobius"/>
    </source>
</evidence>
<dbReference type="EMBL" id="BK032574">
    <property type="protein sequence ID" value="DAF48795.1"/>
    <property type="molecule type" value="Genomic_DNA"/>
</dbReference>
<evidence type="ECO:0000313" key="3">
    <source>
        <dbReference type="EMBL" id="DAF48795.1"/>
    </source>
</evidence>
<protein>
    <submittedName>
        <fullName evidence="3">Holin</fullName>
    </submittedName>
</protein>
<keyword evidence="2" id="KW-1133">Transmembrane helix</keyword>
<evidence type="ECO:0000256" key="1">
    <source>
        <dbReference type="SAM" id="MobiDB-lite"/>
    </source>
</evidence>
<keyword evidence="2" id="KW-0472">Membrane</keyword>
<feature type="transmembrane region" description="Helical" evidence="2">
    <location>
        <begin position="6"/>
        <end position="26"/>
    </location>
</feature>
<dbReference type="Pfam" id="PF09682">
    <property type="entry name" value="Phage_holin_6_1"/>
    <property type="match status" value="1"/>
</dbReference>